<dbReference type="OrthoDB" id="583162at2"/>
<dbReference type="AlphaFoldDB" id="A0A2K8T670"/>
<geneLocation type="plasmid" evidence="3">
    <name>pnfsy04</name>
</geneLocation>
<name>A0A2K8T670_9NOSO</name>
<dbReference type="RefSeq" id="WP_100903414.1">
    <property type="nucleotide sequence ID" value="NZ_CAWNNC010000005.1"/>
</dbReference>
<organism evidence="2 3">
    <name type="scientific">Nostoc flagelliforme CCNUN1</name>
    <dbReference type="NCBI Taxonomy" id="2038116"/>
    <lineage>
        <taxon>Bacteria</taxon>
        <taxon>Bacillati</taxon>
        <taxon>Cyanobacteriota</taxon>
        <taxon>Cyanophyceae</taxon>
        <taxon>Nostocales</taxon>
        <taxon>Nostocaceae</taxon>
        <taxon>Nostoc</taxon>
    </lineage>
</organism>
<keyword evidence="3" id="KW-1185">Reference proteome</keyword>
<feature type="compositionally biased region" description="Basic and acidic residues" evidence="1">
    <location>
        <begin position="1"/>
        <end position="16"/>
    </location>
</feature>
<evidence type="ECO:0000256" key="1">
    <source>
        <dbReference type="SAM" id="MobiDB-lite"/>
    </source>
</evidence>
<feature type="region of interest" description="Disordered" evidence="1">
    <location>
        <begin position="1"/>
        <end position="21"/>
    </location>
</feature>
<accession>A0A2K8T670</accession>
<proteinExistence type="predicted"/>
<gene>
    <name evidence="2" type="ORF">COO91_09363</name>
</gene>
<evidence type="ECO:0000313" key="3">
    <source>
        <dbReference type="Proteomes" id="UP000232003"/>
    </source>
</evidence>
<sequence>MNEEHNTFEDKDKDLSENLPKQPPELLQQIQSHLSQMPEPIKNMANTIWEKLTSTQEIDLQQKQQVYHNIARFLQERLKVEFQTCLETTYKLCNESDPQLVGEQPPGELAQQLATKAKGIILTIKVHYLKPQEVPTSDTGLTSKHLRQTEIFYIDYNNPEPKVSRVNEQVEWDNLPSDVGESFIKEDLARISFKLYPQGD</sequence>
<reference evidence="2 3" key="1">
    <citation type="submission" date="2017-11" db="EMBL/GenBank/DDBJ databases">
        <title>Complete genome of a free-living desiccation-tolerant cyanobacterium and its photosynthetic adaptation to extreme terrestrial habitat.</title>
        <authorList>
            <person name="Shang J."/>
        </authorList>
    </citation>
    <scope>NUCLEOTIDE SEQUENCE [LARGE SCALE GENOMIC DNA]</scope>
    <source>
        <strain evidence="2 3">CCNUN1</strain>
        <plasmid evidence="3">pnfsy04</plasmid>
    </source>
</reference>
<keyword evidence="2" id="KW-0614">Plasmid</keyword>
<dbReference type="KEGG" id="nfl:COO91_09363"/>
<dbReference type="EMBL" id="CP024789">
    <property type="protein sequence ID" value="AUB43192.1"/>
    <property type="molecule type" value="Genomic_DNA"/>
</dbReference>
<dbReference type="Proteomes" id="UP000232003">
    <property type="component" value="Plasmid pNFSY04"/>
</dbReference>
<evidence type="ECO:0000313" key="2">
    <source>
        <dbReference type="EMBL" id="AUB43192.1"/>
    </source>
</evidence>
<protein>
    <submittedName>
        <fullName evidence="2">Uncharacterized protein</fullName>
    </submittedName>
</protein>